<dbReference type="AlphaFoldDB" id="A0A0J9WN18"/>
<dbReference type="VEuPathDB" id="FungiDB:FOXG_07199"/>
<dbReference type="RefSeq" id="XP_018242611.1">
    <property type="nucleotide sequence ID" value="XM_018385316.1"/>
</dbReference>
<dbReference type="VEuPathDB" id="FungiDB:FOXG_06628"/>
<accession>A0A0J9WN18</accession>
<dbReference type="Pfam" id="PF12013">
    <property type="entry name" value="OrsD"/>
    <property type="match status" value="1"/>
</dbReference>
<dbReference type="RefSeq" id="XP_018242617.1">
    <property type="nucleotide sequence ID" value="XM_018385320.1"/>
</dbReference>
<evidence type="ECO:0000256" key="1">
    <source>
        <dbReference type="SAM" id="MobiDB-lite"/>
    </source>
</evidence>
<dbReference type="Proteomes" id="UP000009097">
    <property type="component" value="Unassembled WGS sequence"/>
</dbReference>
<dbReference type="EMBL" id="DS231702">
    <property type="protein sequence ID" value="KNB04566.1"/>
    <property type="molecule type" value="Genomic_DNA"/>
</dbReference>
<dbReference type="RefSeq" id="XP_018244552.1">
    <property type="nucleotide sequence ID" value="XM_018385827.1"/>
</dbReference>
<dbReference type="KEGG" id="fox:FOXG_06628"/>
<evidence type="ECO:0000313" key="3">
    <source>
        <dbReference type="EMBL" id="KNB04572.1"/>
    </source>
</evidence>
<reference evidence="4" key="1">
    <citation type="submission" date="2007-04" db="EMBL/GenBank/DDBJ databases">
        <authorList>
            <consortium name="The Broad Institute Genome Sequencing Platform"/>
            <person name="Birren B."/>
            <person name="Lander E."/>
            <person name="Galagan J."/>
            <person name="Nusbaum C."/>
            <person name="Devon K."/>
            <person name="Ma L.-J."/>
            <person name="Jaffe D."/>
            <person name="Butler J."/>
            <person name="Alvarez P."/>
            <person name="Gnerre S."/>
            <person name="Grabherr M."/>
            <person name="Kleber M."/>
            <person name="Mauceli E."/>
            <person name="Brockman W."/>
            <person name="MacCallum I.A."/>
            <person name="Young S."/>
            <person name="LaButti K."/>
            <person name="DeCaprio D."/>
            <person name="Crawford M."/>
            <person name="Koehrsen M."/>
            <person name="Engels R."/>
            <person name="Montgomery P."/>
            <person name="Pearson M."/>
            <person name="Howarth C."/>
            <person name="Larson L."/>
            <person name="White J."/>
            <person name="O'Leary S."/>
            <person name="Kodira C."/>
            <person name="Zeng Q."/>
            <person name="Yandava C."/>
            <person name="Alvarado L."/>
            <person name="Kistler C."/>
            <person name="Shim W.-B."/>
            <person name="Kang S."/>
            <person name="Woloshuk C."/>
        </authorList>
    </citation>
    <scope>NUCLEOTIDE SEQUENCE</scope>
    <source>
        <strain evidence="4">4287</strain>
    </source>
</reference>
<proteinExistence type="predicted"/>
<dbReference type="GeneID" id="28948484"/>
<evidence type="ECO:0000313" key="2">
    <source>
        <dbReference type="EMBL" id="KNB04566.1"/>
    </source>
</evidence>
<dbReference type="KEGG" id="fox:FOXG_07199"/>
<sequence>MSSQPSGASPVTHRITTRQLQRLETLDLHYDFSHLVIICKRCGYALKTNDDRVGRHLGEKHGVPKSERRNINSLVQSLRLVDPDTLPPCPDGSTLHPYLALQSGSICKYCNVRSGSYEVQSRHLKKSHRNEIARTGARGKQWLRDHIEDNLTFQSWKANDILRSWVVHTSDRQMQKGTSASRLFLQAAPDSIKNFAQEMLLEEPELLAKQPSVPLASEGVPKKELLTNWMRRTRWDETLGQGRRDILVTLSELPLIHSQPLWLGVHNGQELYSSVKNECKLVSIVAALDRLFDRCEETVRYTDVSVRRWLRGRFPDRPYKAPFELVMRPTSERQYRNEFKRCACFWFRVLGLSPSMARSILGQELSQRQREMLEQLWYDPVWGLQPLAAQGATSPHHDEDDLSESEDESDYDCTDDEEDGEGFDSLAEEDEVLDEKSSTNPSTRDQEVAHEDPLGDAILRLCYDMATEDFEYGRAGSCLLVYFSAVRGLSTIQHSCWGLHD</sequence>
<dbReference type="GeneID" id="28948481"/>
<dbReference type="VEuPathDB" id="FungiDB:FOXG_06631"/>
<dbReference type="KEGG" id="fox:FOXG_06631"/>
<dbReference type="EMBL" id="DS231702">
    <property type="protein sequence ID" value="KNB04572.1"/>
    <property type="molecule type" value="Genomic_DNA"/>
</dbReference>
<protein>
    <submittedName>
        <fullName evidence="4">Uncharacterized protein</fullName>
    </submittedName>
</protein>
<feature type="compositionally biased region" description="Acidic residues" evidence="1">
    <location>
        <begin position="400"/>
        <end position="433"/>
    </location>
</feature>
<dbReference type="OrthoDB" id="5065247at2759"/>
<reference evidence="4" key="2">
    <citation type="journal article" date="2010" name="Nature">
        <title>Comparative genomics reveals mobile pathogenicity chromosomes in Fusarium.</title>
        <authorList>
            <person name="Ma L.J."/>
            <person name="van der Does H.C."/>
            <person name="Borkovich K.A."/>
            <person name="Coleman J.J."/>
            <person name="Daboussi M.J."/>
            <person name="Di Pietro A."/>
            <person name="Dufresne M."/>
            <person name="Freitag M."/>
            <person name="Grabherr M."/>
            <person name="Henrissat B."/>
            <person name="Houterman P.M."/>
            <person name="Kang S."/>
            <person name="Shim W.B."/>
            <person name="Woloshuk C."/>
            <person name="Xie X."/>
            <person name="Xu J.R."/>
            <person name="Antoniw J."/>
            <person name="Baker S.E."/>
            <person name="Bluhm B.H."/>
            <person name="Breakspear A."/>
            <person name="Brown D.W."/>
            <person name="Butchko R.A."/>
            <person name="Chapman S."/>
            <person name="Coulson R."/>
            <person name="Coutinho P.M."/>
            <person name="Danchin E.G."/>
            <person name="Diener A."/>
            <person name="Gale L.R."/>
            <person name="Gardiner D.M."/>
            <person name="Goff S."/>
            <person name="Hammond-Kosack K.E."/>
            <person name="Hilburn K."/>
            <person name="Hua-Van A."/>
            <person name="Jonkers W."/>
            <person name="Kazan K."/>
            <person name="Kodira C.D."/>
            <person name="Koehrsen M."/>
            <person name="Kumar L."/>
            <person name="Lee Y.H."/>
            <person name="Li L."/>
            <person name="Manners J.M."/>
            <person name="Miranda-Saavedra D."/>
            <person name="Mukherjee M."/>
            <person name="Park G."/>
            <person name="Park J."/>
            <person name="Park S.Y."/>
            <person name="Proctor R.H."/>
            <person name="Regev A."/>
            <person name="Ruiz-Roldan M.C."/>
            <person name="Sain D."/>
            <person name="Sakthikumar S."/>
            <person name="Sykes S."/>
            <person name="Schwartz D.C."/>
            <person name="Turgeon B.G."/>
            <person name="Wapinski I."/>
            <person name="Yoder O."/>
            <person name="Young S."/>
            <person name="Zeng Q."/>
            <person name="Zhou S."/>
            <person name="Galagan J."/>
            <person name="Cuomo C.A."/>
            <person name="Kistler H.C."/>
            <person name="Rep M."/>
        </authorList>
    </citation>
    <scope>NUCLEOTIDE SEQUENCE [LARGE SCALE GENOMIC DNA]</scope>
    <source>
        <strain evidence="4">4287</strain>
    </source>
</reference>
<name>A0A0J9WN18_FUSO4</name>
<organism evidence="4 5">
    <name type="scientific">Fusarium oxysporum f. sp. lycopersici (strain 4287 / CBS 123668 / FGSC 9935 / NRRL 34936)</name>
    <name type="common">Fusarium vascular wilt of tomato</name>
    <dbReference type="NCBI Taxonomy" id="426428"/>
    <lineage>
        <taxon>Eukaryota</taxon>
        <taxon>Fungi</taxon>
        <taxon>Dikarya</taxon>
        <taxon>Ascomycota</taxon>
        <taxon>Pezizomycotina</taxon>
        <taxon>Sordariomycetes</taxon>
        <taxon>Hypocreomycetidae</taxon>
        <taxon>Hypocreales</taxon>
        <taxon>Nectriaceae</taxon>
        <taxon>Fusarium</taxon>
        <taxon>Fusarium oxysporum species complex</taxon>
    </lineage>
</organism>
<dbReference type="InterPro" id="IPR022698">
    <property type="entry name" value="OrsD"/>
</dbReference>
<feature type="region of interest" description="Disordered" evidence="1">
    <location>
        <begin position="390"/>
        <end position="451"/>
    </location>
</feature>
<evidence type="ECO:0000313" key="5">
    <source>
        <dbReference type="Proteomes" id="UP000009097"/>
    </source>
</evidence>
<gene>
    <name evidence="2" type="ORF">FOXG_06628</name>
    <name evidence="3" type="ORF">FOXG_06631</name>
    <name evidence="4" type="ORF">FOXG_07199</name>
</gene>
<evidence type="ECO:0000313" key="4">
    <source>
        <dbReference type="EMBL" id="KNB06507.1"/>
    </source>
</evidence>
<dbReference type="GeneID" id="28948935"/>
<dbReference type="EMBL" id="DS231704">
    <property type="protein sequence ID" value="KNB06507.1"/>
    <property type="molecule type" value="Genomic_DNA"/>
</dbReference>